<feature type="compositionally biased region" description="Basic and acidic residues" evidence="4">
    <location>
        <begin position="38"/>
        <end position="54"/>
    </location>
</feature>
<reference evidence="7" key="1">
    <citation type="journal article" date="2021" name="Front. Plant Sci.">
        <title>Chromosome-Scale Genome Assembly for Chinese Sour Jujube and Insights Into Its Genome Evolution and Domestication Signature.</title>
        <authorList>
            <person name="Shen L.-Y."/>
            <person name="Luo H."/>
            <person name="Wang X.-L."/>
            <person name="Wang X.-M."/>
            <person name="Qiu X.-J."/>
            <person name="Liu H."/>
            <person name="Zhou S.-S."/>
            <person name="Jia K.-H."/>
            <person name="Nie S."/>
            <person name="Bao Y.-T."/>
            <person name="Zhang R.-G."/>
            <person name="Yun Q.-Z."/>
            <person name="Chai Y.-H."/>
            <person name="Lu J.-Y."/>
            <person name="Li Y."/>
            <person name="Zhao S.-W."/>
            <person name="Mao J.-F."/>
            <person name="Jia S.-G."/>
            <person name="Mao Y.-M."/>
        </authorList>
    </citation>
    <scope>NUCLEOTIDE SEQUENCE</scope>
    <source>
        <strain evidence="7">AT0</strain>
        <tissue evidence="7">Leaf</tissue>
    </source>
</reference>
<evidence type="ECO:0000256" key="3">
    <source>
        <dbReference type="PROSITE-ProRule" id="PRU00176"/>
    </source>
</evidence>
<dbReference type="GO" id="GO:0008270">
    <property type="term" value="F:zinc ion binding"/>
    <property type="evidence" value="ECO:0007669"/>
    <property type="project" value="UniProtKB-KW"/>
</dbReference>
<dbReference type="SUPFAM" id="SSF57756">
    <property type="entry name" value="Retrovirus zinc finger-like domains"/>
    <property type="match status" value="1"/>
</dbReference>
<dbReference type="InterPro" id="IPR001878">
    <property type="entry name" value="Znf_CCHC"/>
</dbReference>
<feature type="compositionally biased region" description="Basic and acidic residues" evidence="4">
    <location>
        <begin position="448"/>
        <end position="462"/>
    </location>
</feature>
<dbReference type="Pfam" id="PF00076">
    <property type="entry name" value="RRM_1"/>
    <property type="match status" value="2"/>
</dbReference>
<feature type="compositionally biased region" description="Basic and acidic residues" evidence="4">
    <location>
        <begin position="162"/>
        <end position="181"/>
    </location>
</feature>
<evidence type="ECO:0000313" key="8">
    <source>
        <dbReference type="Proteomes" id="UP000813462"/>
    </source>
</evidence>
<evidence type="ECO:0000259" key="6">
    <source>
        <dbReference type="PROSITE" id="PS50158"/>
    </source>
</evidence>
<dbReference type="InterPro" id="IPR000504">
    <property type="entry name" value="RRM_dom"/>
</dbReference>
<dbReference type="GO" id="GO:0003723">
    <property type="term" value="F:RNA binding"/>
    <property type="evidence" value="ECO:0007669"/>
    <property type="project" value="UniProtKB-UniRule"/>
</dbReference>
<feature type="compositionally biased region" description="Polar residues" evidence="4">
    <location>
        <begin position="417"/>
        <end position="434"/>
    </location>
</feature>
<dbReference type="InterPro" id="IPR012677">
    <property type="entry name" value="Nucleotide-bd_a/b_plait_sf"/>
</dbReference>
<keyword evidence="2" id="KW-0479">Metal-binding</keyword>
<dbReference type="Gene3D" id="3.30.70.330">
    <property type="match status" value="2"/>
</dbReference>
<proteinExistence type="predicted"/>
<dbReference type="CDD" id="cd12271">
    <property type="entry name" value="RRM1_PHIP1"/>
    <property type="match status" value="1"/>
</dbReference>
<evidence type="ECO:0000256" key="4">
    <source>
        <dbReference type="SAM" id="MobiDB-lite"/>
    </source>
</evidence>
<keyword evidence="1 3" id="KW-0694">RNA-binding</keyword>
<comment type="caution">
    <text evidence="7">The sequence shown here is derived from an EMBL/GenBank/DDBJ whole genome shotgun (WGS) entry which is preliminary data.</text>
</comment>
<evidence type="ECO:0000256" key="2">
    <source>
        <dbReference type="PROSITE-ProRule" id="PRU00047"/>
    </source>
</evidence>
<dbReference type="PROSITE" id="PS50102">
    <property type="entry name" value="RRM"/>
    <property type="match status" value="2"/>
</dbReference>
<dbReference type="PANTHER" id="PTHR23236:SF24">
    <property type="entry name" value="PHRAGMOPLASTIN INTERACTING PROTEIN 1"/>
    <property type="match status" value="1"/>
</dbReference>
<dbReference type="InterPro" id="IPR034361">
    <property type="entry name" value="PHIP1_RRM1"/>
</dbReference>
<dbReference type="Pfam" id="PF00098">
    <property type="entry name" value="zf-CCHC"/>
    <property type="match status" value="1"/>
</dbReference>
<feature type="region of interest" description="Disordered" evidence="4">
    <location>
        <begin position="31"/>
        <end position="181"/>
    </location>
</feature>
<dbReference type="EMBL" id="JAEACU010000003">
    <property type="protein sequence ID" value="KAH7537249.1"/>
    <property type="molecule type" value="Genomic_DNA"/>
</dbReference>
<keyword evidence="2" id="KW-0863">Zinc-finger</keyword>
<dbReference type="Proteomes" id="UP000813462">
    <property type="component" value="Unassembled WGS sequence"/>
</dbReference>
<keyword evidence="2" id="KW-0862">Zinc</keyword>
<dbReference type="InterPro" id="IPR036875">
    <property type="entry name" value="Znf_CCHC_sf"/>
</dbReference>
<feature type="domain" description="RRM" evidence="5">
    <location>
        <begin position="234"/>
        <end position="311"/>
    </location>
</feature>
<dbReference type="SMART" id="SM00343">
    <property type="entry name" value="ZnF_C2HC"/>
    <property type="match status" value="1"/>
</dbReference>
<evidence type="ECO:0000256" key="1">
    <source>
        <dbReference type="ARBA" id="ARBA00022884"/>
    </source>
</evidence>
<evidence type="ECO:0008006" key="9">
    <source>
        <dbReference type="Google" id="ProtNLM"/>
    </source>
</evidence>
<name>A0A978VNX4_ZIZJJ</name>
<accession>A0A978VNX4</accession>
<protein>
    <recommendedName>
        <fullName evidence="9">Protein gar2</fullName>
    </recommendedName>
</protein>
<feature type="compositionally biased region" description="Basic residues" evidence="4">
    <location>
        <begin position="72"/>
        <end position="81"/>
    </location>
</feature>
<feature type="region of interest" description="Disordered" evidence="4">
    <location>
        <begin position="448"/>
        <end position="471"/>
    </location>
</feature>
<feature type="compositionally biased region" description="Basic residues" evidence="4">
    <location>
        <begin position="148"/>
        <end position="161"/>
    </location>
</feature>
<dbReference type="InterPro" id="IPR035979">
    <property type="entry name" value="RBD_domain_sf"/>
</dbReference>
<dbReference type="SUPFAM" id="SSF54928">
    <property type="entry name" value="RNA-binding domain, RBD"/>
    <property type="match status" value="2"/>
</dbReference>
<evidence type="ECO:0000259" key="5">
    <source>
        <dbReference type="PROSITE" id="PS50102"/>
    </source>
</evidence>
<dbReference type="PROSITE" id="PS50158">
    <property type="entry name" value="ZF_CCHC"/>
    <property type="match status" value="1"/>
</dbReference>
<dbReference type="PANTHER" id="PTHR23236">
    <property type="entry name" value="EUKARYOTIC TRANSLATION INITIATION FACTOR 4B/4H"/>
    <property type="match status" value="1"/>
</dbReference>
<dbReference type="AlphaFoldDB" id="A0A978VNX4"/>
<feature type="compositionally biased region" description="Basic and acidic residues" evidence="4">
    <location>
        <begin position="135"/>
        <end position="147"/>
    </location>
</feature>
<sequence>MPFTETEKENQQSMVLSNKKLKQKLRAELAQSLAASEAKTDLNNEATENRDKQNPKPQSLKKLLDLATQRPRLSKRDKHRQNRDGEDNKEIEPVGSEDKKKKKKRKRDGKEKNGNLDTEEHEVLKEVGNLDTEEHEVLKEVKNSETKKKNKKNKKKKQKKAAKNDEEKGAAELGSEEQRVAETNKNSDRLCTILIAKKTKYWEKEVLNCGHYLMAEFFFFSLFFFSQANGDVTTKVYVGGIPYYSTEDDIRSYFEGCGTITEVDCMKFPESGKFRGIAIISFKTEAAAKRALALDGADMGGLFLKIQPYKTTRTTKGSDFAPKHIDGYNRVYLGNLSWDITDDDLRKLFSDCNISSIRFGMNKETGQFRGYAHVDFSDSLSLTMALKLDQKVVCGRPVRITCAVPKKGAKTHPIPLPTTTEAAKSEVTNSEVSSISGKMRRRTCYECGEKGHISSDCPKKQTDAPTYPNPS</sequence>
<feature type="domain" description="RRM" evidence="5">
    <location>
        <begin position="329"/>
        <end position="405"/>
    </location>
</feature>
<dbReference type="Gene3D" id="4.10.60.10">
    <property type="entry name" value="Zinc finger, CCHC-type"/>
    <property type="match status" value="1"/>
</dbReference>
<feature type="compositionally biased region" description="Basic and acidic residues" evidence="4">
    <location>
        <begin position="82"/>
        <end position="99"/>
    </location>
</feature>
<organism evidence="7 8">
    <name type="scientific">Ziziphus jujuba var. spinosa</name>
    <dbReference type="NCBI Taxonomy" id="714518"/>
    <lineage>
        <taxon>Eukaryota</taxon>
        <taxon>Viridiplantae</taxon>
        <taxon>Streptophyta</taxon>
        <taxon>Embryophyta</taxon>
        <taxon>Tracheophyta</taxon>
        <taxon>Spermatophyta</taxon>
        <taxon>Magnoliopsida</taxon>
        <taxon>eudicotyledons</taxon>
        <taxon>Gunneridae</taxon>
        <taxon>Pentapetalae</taxon>
        <taxon>rosids</taxon>
        <taxon>fabids</taxon>
        <taxon>Rosales</taxon>
        <taxon>Rhamnaceae</taxon>
        <taxon>Paliureae</taxon>
        <taxon>Ziziphus</taxon>
    </lineage>
</organism>
<feature type="domain" description="CCHC-type" evidence="6">
    <location>
        <begin position="444"/>
        <end position="459"/>
    </location>
</feature>
<gene>
    <name evidence="7" type="ORF">FEM48_Zijuj03G0072900</name>
</gene>
<feature type="region of interest" description="Disordered" evidence="4">
    <location>
        <begin position="413"/>
        <end position="434"/>
    </location>
</feature>
<evidence type="ECO:0000313" key="7">
    <source>
        <dbReference type="EMBL" id="KAH7537249.1"/>
    </source>
</evidence>
<dbReference type="SMART" id="SM00360">
    <property type="entry name" value="RRM"/>
    <property type="match status" value="2"/>
</dbReference>